<dbReference type="AlphaFoldDB" id="A0A948RRF3"/>
<dbReference type="CDD" id="cd03801">
    <property type="entry name" value="GT4_PimA-like"/>
    <property type="match status" value="1"/>
</dbReference>
<evidence type="ECO:0000259" key="3">
    <source>
        <dbReference type="Pfam" id="PF13579"/>
    </source>
</evidence>
<sequence length="424" mass="48040">MTILGIYSWTRLWSMGSRRGAESFSLALKALPRWGHTLHVVTPREKGQPRHEVWDGVHIHRLSTTFNFLPDPFRRSRFIRIAERILKYVLFQLFAGLEALRISRRIYPTAVVAYGAFAVPAAWWVSRMRGLPLVTRLFGQSLNLCLGHRFKFMGNFPEIFAMKIPSSFLILHDDGAEGDKVAGQLKISASRFRYWKNGIDPDLYRPDMDRSAVRREMGFGPDEILLFGVARMVLEKHLERVVSLLPSLLIEEPKLRLFLVGDGPKRPELEQLVRELGLESKVYFAGAQPREELYKYFNAGDIFFSVSDRTNGGNPTVEAMYCSRCVIVLNTGSTDKLVKHGETGIIVEPDHLEELPERILEVIRDVGYRERLGRAARAAIARQIPTIEERQRMEVGLIEQAVKNHAGSQGGATPDEGTRSGAAR</sequence>
<comment type="caution">
    <text evidence="4">The sequence shown here is derived from an EMBL/GenBank/DDBJ whole genome shotgun (WGS) entry which is preliminary data.</text>
</comment>
<dbReference type="Pfam" id="PF13579">
    <property type="entry name" value="Glyco_trans_4_4"/>
    <property type="match status" value="1"/>
</dbReference>
<evidence type="ECO:0000313" key="5">
    <source>
        <dbReference type="Proteomes" id="UP000777784"/>
    </source>
</evidence>
<dbReference type="SUPFAM" id="SSF53756">
    <property type="entry name" value="UDP-Glycosyltransferase/glycogen phosphorylase"/>
    <property type="match status" value="1"/>
</dbReference>
<dbReference type="EMBL" id="JAHJDP010000012">
    <property type="protein sequence ID" value="MBU2689615.1"/>
    <property type="molecule type" value="Genomic_DNA"/>
</dbReference>
<accession>A0A948RRF3</accession>
<evidence type="ECO:0000256" key="1">
    <source>
        <dbReference type="SAM" id="MobiDB-lite"/>
    </source>
</evidence>
<protein>
    <submittedName>
        <fullName evidence="4">Glycosyltransferase family 4 protein</fullName>
    </submittedName>
</protein>
<proteinExistence type="predicted"/>
<dbReference type="PANTHER" id="PTHR45947:SF3">
    <property type="entry name" value="SULFOQUINOVOSYL TRANSFERASE SQD2"/>
    <property type="match status" value="1"/>
</dbReference>
<name>A0A948RRF3_UNCEI</name>
<feature type="domain" description="Glycosyl transferase family 1" evidence="2">
    <location>
        <begin position="212"/>
        <end position="377"/>
    </location>
</feature>
<dbReference type="InterPro" id="IPR028098">
    <property type="entry name" value="Glyco_trans_4-like_N"/>
</dbReference>
<feature type="domain" description="Glycosyltransferase subfamily 4-like N-terminal" evidence="3">
    <location>
        <begin position="28"/>
        <end position="137"/>
    </location>
</feature>
<organism evidence="4 5">
    <name type="scientific">Eiseniibacteriota bacterium</name>
    <dbReference type="NCBI Taxonomy" id="2212470"/>
    <lineage>
        <taxon>Bacteria</taxon>
        <taxon>Candidatus Eiseniibacteriota</taxon>
    </lineage>
</organism>
<dbReference type="Pfam" id="PF00534">
    <property type="entry name" value="Glycos_transf_1"/>
    <property type="match status" value="1"/>
</dbReference>
<evidence type="ECO:0000313" key="4">
    <source>
        <dbReference type="EMBL" id="MBU2689615.1"/>
    </source>
</evidence>
<dbReference type="Gene3D" id="3.40.50.2000">
    <property type="entry name" value="Glycogen Phosphorylase B"/>
    <property type="match status" value="2"/>
</dbReference>
<dbReference type="GO" id="GO:0016757">
    <property type="term" value="F:glycosyltransferase activity"/>
    <property type="evidence" value="ECO:0007669"/>
    <property type="project" value="InterPro"/>
</dbReference>
<dbReference type="InterPro" id="IPR001296">
    <property type="entry name" value="Glyco_trans_1"/>
</dbReference>
<gene>
    <name evidence="4" type="ORF">KJ970_01685</name>
</gene>
<dbReference type="InterPro" id="IPR050194">
    <property type="entry name" value="Glycosyltransferase_grp1"/>
</dbReference>
<feature type="region of interest" description="Disordered" evidence="1">
    <location>
        <begin position="403"/>
        <end position="424"/>
    </location>
</feature>
<dbReference type="PANTHER" id="PTHR45947">
    <property type="entry name" value="SULFOQUINOVOSYL TRANSFERASE SQD2"/>
    <property type="match status" value="1"/>
</dbReference>
<reference evidence="4" key="1">
    <citation type="submission" date="2021-05" db="EMBL/GenBank/DDBJ databases">
        <title>Energy efficiency and biological interactions define the core microbiome of deep oligotrophic groundwater.</title>
        <authorList>
            <person name="Mehrshad M."/>
            <person name="Lopez-Fernandez M."/>
            <person name="Bell E."/>
            <person name="Bernier-Latmani R."/>
            <person name="Bertilsson S."/>
            <person name="Dopson M."/>
        </authorList>
    </citation>
    <scope>NUCLEOTIDE SEQUENCE</scope>
    <source>
        <strain evidence="4">Modern_marine.mb.64</strain>
    </source>
</reference>
<evidence type="ECO:0000259" key="2">
    <source>
        <dbReference type="Pfam" id="PF00534"/>
    </source>
</evidence>
<dbReference type="Proteomes" id="UP000777784">
    <property type="component" value="Unassembled WGS sequence"/>
</dbReference>